<dbReference type="EMBL" id="JACIED010000006">
    <property type="protein sequence ID" value="MBB4010027.1"/>
    <property type="molecule type" value="Genomic_DNA"/>
</dbReference>
<accession>A0A1Q9AA08</accession>
<evidence type="ECO:0000313" key="3">
    <source>
        <dbReference type="EMBL" id="MBB4010027.1"/>
    </source>
</evidence>
<keyword evidence="5" id="KW-1185">Reference proteome</keyword>
<organism evidence="4 5">
    <name type="scientific">Allorhizobium taibaishanense</name>
    <dbReference type="NCBI Taxonomy" id="887144"/>
    <lineage>
        <taxon>Bacteria</taxon>
        <taxon>Pseudomonadati</taxon>
        <taxon>Pseudomonadota</taxon>
        <taxon>Alphaproteobacteria</taxon>
        <taxon>Hyphomicrobiales</taxon>
        <taxon>Rhizobiaceae</taxon>
        <taxon>Rhizobium/Agrobacterium group</taxon>
        <taxon>Allorhizobium</taxon>
    </lineage>
</organism>
<evidence type="ECO:0000259" key="2">
    <source>
        <dbReference type="PROSITE" id="PS50006"/>
    </source>
</evidence>
<dbReference type="EMBL" id="MKIN01000019">
    <property type="protein sequence ID" value="OLP51638.1"/>
    <property type="molecule type" value="Genomic_DNA"/>
</dbReference>
<dbReference type="InterPro" id="IPR008984">
    <property type="entry name" value="SMAD_FHA_dom_sf"/>
</dbReference>
<feature type="region of interest" description="Disordered" evidence="1">
    <location>
        <begin position="394"/>
        <end position="423"/>
    </location>
</feature>
<evidence type="ECO:0000256" key="1">
    <source>
        <dbReference type="SAM" id="MobiDB-lite"/>
    </source>
</evidence>
<feature type="region of interest" description="Disordered" evidence="1">
    <location>
        <begin position="227"/>
        <end position="247"/>
    </location>
</feature>
<dbReference type="CDD" id="cd00060">
    <property type="entry name" value="FHA"/>
    <property type="match status" value="1"/>
</dbReference>
<name>A0A1Q9AA08_9HYPH</name>
<dbReference type="SMART" id="SM00240">
    <property type="entry name" value="FHA"/>
    <property type="match status" value="1"/>
</dbReference>
<gene>
    <name evidence="4" type="ORF">BJF91_16535</name>
    <name evidence="3" type="ORF">GGQ71_004324</name>
</gene>
<dbReference type="Proteomes" id="UP000185598">
    <property type="component" value="Unassembled WGS sequence"/>
</dbReference>
<evidence type="ECO:0000313" key="4">
    <source>
        <dbReference type="EMBL" id="OLP51638.1"/>
    </source>
</evidence>
<dbReference type="Gene3D" id="2.60.200.20">
    <property type="match status" value="1"/>
</dbReference>
<dbReference type="Pfam" id="PF00498">
    <property type="entry name" value="FHA"/>
    <property type="match status" value="1"/>
</dbReference>
<dbReference type="OrthoDB" id="273564at2"/>
<dbReference type="RefSeq" id="WP_075613331.1">
    <property type="nucleotide sequence ID" value="NZ_JACIED010000006.1"/>
</dbReference>
<dbReference type="InterPro" id="IPR000253">
    <property type="entry name" value="FHA_dom"/>
</dbReference>
<protein>
    <submittedName>
        <fullName evidence="3">Type VI secretion system protein ImpI</fullName>
    </submittedName>
</protein>
<dbReference type="SUPFAM" id="SSF49879">
    <property type="entry name" value="SMAD/FHA domain"/>
    <property type="match status" value="1"/>
</dbReference>
<sequence>MKLELRPQVANTVKGQSIWSLDYGRRTIGRSPNCDWQVADDQCRVSKLHCTIARDRDGYELSDQSANGTLVDGKLLLEGDKIRLRHGAVIDLRGHRFTVSIVGEPLPDSADADPAVPLSNETPTISSILADIAPNGTTARSLLGERQVEEPWKRPAQGDSHFSVSSIIGKAGPQKEKSISRNVDIGWSGPPQVDGLQPVLPENWLDDDADGSSMEHLAAPKTFVTIAPPLRRESQPAPQEPREPPAVDDFDAVFADRQEAAAARPAGISPADLQAERMGAALVRIEEALGDSMAAFDLPSDALPSLSVATGGGIADRLEAIAERQEALAALLQTMMQVAGRVFDPRLLEARVDAAMPVRLPFLAGRDYWAAYRQMFEAEGRILSFRDFMRRAATGETAPETAAEPAEQAPTEHVMGVEPSNET</sequence>
<dbReference type="PROSITE" id="PS50006">
    <property type="entry name" value="FHA_DOMAIN"/>
    <property type="match status" value="1"/>
</dbReference>
<feature type="compositionally biased region" description="Low complexity" evidence="1">
    <location>
        <begin position="394"/>
        <end position="412"/>
    </location>
</feature>
<evidence type="ECO:0000313" key="5">
    <source>
        <dbReference type="Proteomes" id="UP000185598"/>
    </source>
</evidence>
<comment type="caution">
    <text evidence="4">The sequence shown here is derived from an EMBL/GenBank/DDBJ whole genome shotgun (WGS) entry which is preliminary data.</text>
</comment>
<dbReference type="Proteomes" id="UP000544107">
    <property type="component" value="Unassembled WGS sequence"/>
</dbReference>
<dbReference type="STRING" id="887144.BJF91_16535"/>
<feature type="compositionally biased region" description="Basic and acidic residues" evidence="1">
    <location>
        <begin position="230"/>
        <end position="245"/>
    </location>
</feature>
<reference evidence="3 6" key="2">
    <citation type="submission" date="2020-08" db="EMBL/GenBank/DDBJ databases">
        <title>Genomic Encyclopedia of Type Strains, Phase IV (KMG-IV): sequencing the most valuable type-strain genomes for metagenomic binning, comparative biology and taxonomic classification.</title>
        <authorList>
            <person name="Goeker M."/>
        </authorList>
    </citation>
    <scope>NUCLEOTIDE SEQUENCE [LARGE SCALE GENOMIC DNA]</scope>
    <source>
        <strain evidence="3 6">DSM 100021</strain>
    </source>
</reference>
<feature type="domain" description="FHA" evidence="2">
    <location>
        <begin position="26"/>
        <end position="76"/>
    </location>
</feature>
<feature type="region of interest" description="Disordered" evidence="1">
    <location>
        <begin position="186"/>
        <end position="213"/>
    </location>
</feature>
<reference evidence="4 5" key="1">
    <citation type="submission" date="2016-09" db="EMBL/GenBank/DDBJ databases">
        <title>Rhizobium oryziradicis sp. nov., isolated from the root of rice.</title>
        <authorList>
            <person name="Zhao J."/>
            <person name="Zhang X."/>
        </authorList>
    </citation>
    <scope>NUCLEOTIDE SEQUENCE [LARGE SCALE GENOMIC DNA]</scope>
    <source>
        <strain evidence="4 5">14971</strain>
    </source>
</reference>
<proteinExistence type="predicted"/>
<evidence type="ECO:0000313" key="6">
    <source>
        <dbReference type="Proteomes" id="UP000544107"/>
    </source>
</evidence>
<dbReference type="AlphaFoldDB" id="A0A1Q9AA08"/>